<keyword evidence="8" id="KW-1185">Reference proteome</keyword>
<feature type="domain" description="Major facilitator superfamily (MFS) profile" evidence="6">
    <location>
        <begin position="1"/>
        <end position="387"/>
    </location>
</feature>
<comment type="caution">
    <text evidence="7">The sequence shown here is derived from an EMBL/GenBank/DDBJ whole genome shotgun (WGS) entry which is preliminary data.</text>
</comment>
<dbReference type="Gene3D" id="1.20.1250.20">
    <property type="entry name" value="MFS general substrate transporter like domains"/>
    <property type="match status" value="2"/>
</dbReference>
<sequence>MINKVVKAKTATKTMFLVCGLGIASWAPMVPYAKQRLNLDDANLGLLLLMLGCGAITMMPVSGYLGHKYGNRIVILCATLLMAFTLPLLLILNTAVAMGIALFVFGAAVGTVDVAMNSHGVQVQNLFGKPIMSSLHGLFSVGGLFGSLGLGFLMKFGLEPITAAVSIAILLILIVTSQYRFLFDAGTEKAAIESFSPDKEVGQKSFSWLKRSVIFLGIMCFIVFLSEGAMLDWSALFLHENRGVNEAFTGIGYAMFSIAMATMRLVGDKIVSRFNSKKVVVAGSLIAASGLFLAVLTPWTITALIGFILLGLGAANIVPVFLSEAGRLKNISASIAIPAVTTMGYAGQLAGPALLGLLAQAFSLPIALGSCGILLVVVATVYKVRKQE</sequence>
<gene>
    <name evidence="7" type="ORF">NJT12_02010</name>
</gene>
<feature type="transmembrane region" description="Helical" evidence="5">
    <location>
        <begin position="44"/>
        <end position="66"/>
    </location>
</feature>
<accession>A0ABT4W753</accession>
<dbReference type="InterPro" id="IPR036259">
    <property type="entry name" value="MFS_trans_sf"/>
</dbReference>
<dbReference type="Pfam" id="PF07690">
    <property type="entry name" value="MFS_1"/>
    <property type="match status" value="1"/>
</dbReference>
<protein>
    <submittedName>
        <fullName evidence="7">MFS transporter</fullName>
    </submittedName>
</protein>
<dbReference type="Proteomes" id="UP001212170">
    <property type="component" value="Unassembled WGS sequence"/>
</dbReference>
<evidence type="ECO:0000313" key="7">
    <source>
        <dbReference type="EMBL" id="MDA6068385.1"/>
    </source>
</evidence>
<evidence type="ECO:0000256" key="4">
    <source>
        <dbReference type="ARBA" id="ARBA00023136"/>
    </source>
</evidence>
<feature type="transmembrane region" description="Helical" evidence="5">
    <location>
        <begin position="137"/>
        <end position="154"/>
    </location>
</feature>
<dbReference type="PANTHER" id="PTHR23514:SF13">
    <property type="entry name" value="INNER MEMBRANE PROTEIN YBJJ"/>
    <property type="match status" value="1"/>
</dbReference>
<evidence type="ECO:0000256" key="5">
    <source>
        <dbReference type="SAM" id="Phobius"/>
    </source>
</evidence>
<proteinExistence type="predicted"/>
<comment type="subcellular location">
    <subcellularLocation>
        <location evidence="1">Membrane</location>
        <topology evidence="1">Multi-pass membrane protein</topology>
    </subcellularLocation>
</comment>
<evidence type="ECO:0000256" key="3">
    <source>
        <dbReference type="ARBA" id="ARBA00022989"/>
    </source>
</evidence>
<dbReference type="InterPro" id="IPR011701">
    <property type="entry name" value="MFS"/>
</dbReference>
<keyword evidence="2 5" id="KW-0812">Transmembrane</keyword>
<dbReference type="CDD" id="cd17393">
    <property type="entry name" value="MFS_MosC_like"/>
    <property type="match status" value="1"/>
</dbReference>
<feature type="transmembrane region" description="Helical" evidence="5">
    <location>
        <begin position="73"/>
        <end position="92"/>
    </location>
</feature>
<feature type="transmembrane region" description="Helical" evidence="5">
    <location>
        <begin position="361"/>
        <end position="382"/>
    </location>
</feature>
<reference evidence="7 8" key="1">
    <citation type="journal article" date="2023" name="Chemosphere">
        <title>Whole genome analysis of Flavobacterium aziz-sancarii sp. nov., isolated from Ardley Island (Antarctica), revealed a rich resistome and bioremediation potential.</title>
        <authorList>
            <person name="Otur C."/>
            <person name="Okay S."/>
            <person name="Kurt-Kizildogan A."/>
        </authorList>
    </citation>
    <scope>NUCLEOTIDE SEQUENCE [LARGE SCALE GENOMIC DNA]</scope>
    <source>
        <strain evidence="7 8">AC</strain>
    </source>
</reference>
<name>A0ABT4W753_9FLAO</name>
<feature type="transmembrane region" description="Helical" evidence="5">
    <location>
        <begin position="160"/>
        <end position="179"/>
    </location>
</feature>
<dbReference type="PANTHER" id="PTHR23514">
    <property type="entry name" value="BYPASS OF STOP CODON PROTEIN 6"/>
    <property type="match status" value="1"/>
</dbReference>
<evidence type="ECO:0000256" key="2">
    <source>
        <dbReference type="ARBA" id="ARBA00022692"/>
    </source>
</evidence>
<dbReference type="SUPFAM" id="SSF103473">
    <property type="entry name" value="MFS general substrate transporter"/>
    <property type="match status" value="1"/>
</dbReference>
<keyword evidence="3 5" id="KW-1133">Transmembrane helix</keyword>
<keyword evidence="4 5" id="KW-0472">Membrane</keyword>
<feature type="transmembrane region" description="Helical" evidence="5">
    <location>
        <begin position="303"/>
        <end position="323"/>
    </location>
</feature>
<feature type="transmembrane region" description="Helical" evidence="5">
    <location>
        <begin position="247"/>
        <end position="267"/>
    </location>
</feature>
<evidence type="ECO:0000256" key="1">
    <source>
        <dbReference type="ARBA" id="ARBA00004141"/>
    </source>
</evidence>
<dbReference type="EMBL" id="JAMZNK010000002">
    <property type="protein sequence ID" value="MDA6068385.1"/>
    <property type="molecule type" value="Genomic_DNA"/>
</dbReference>
<evidence type="ECO:0000259" key="6">
    <source>
        <dbReference type="PROSITE" id="PS50850"/>
    </source>
</evidence>
<feature type="transmembrane region" description="Helical" evidence="5">
    <location>
        <begin position="213"/>
        <end position="235"/>
    </location>
</feature>
<dbReference type="PROSITE" id="PS50850">
    <property type="entry name" value="MFS"/>
    <property type="match status" value="1"/>
</dbReference>
<feature type="transmembrane region" description="Helical" evidence="5">
    <location>
        <begin position="98"/>
        <end position="116"/>
    </location>
</feature>
<feature type="transmembrane region" description="Helical" evidence="5">
    <location>
        <begin position="12"/>
        <end position="32"/>
    </location>
</feature>
<dbReference type="RefSeq" id="WP_271334262.1">
    <property type="nucleotide sequence ID" value="NZ_JAMZNK010000002.1"/>
</dbReference>
<dbReference type="InterPro" id="IPR020846">
    <property type="entry name" value="MFS_dom"/>
</dbReference>
<organism evidence="7 8">
    <name type="scientific">Flavobacterium azizsancarii</name>
    <dbReference type="NCBI Taxonomy" id="2961580"/>
    <lineage>
        <taxon>Bacteria</taxon>
        <taxon>Pseudomonadati</taxon>
        <taxon>Bacteroidota</taxon>
        <taxon>Flavobacteriia</taxon>
        <taxon>Flavobacteriales</taxon>
        <taxon>Flavobacteriaceae</taxon>
        <taxon>Flavobacterium</taxon>
    </lineage>
</organism>
<dbReference type="InterPro" id="IPR051788">
    <property type="entry name" value="MFS_Transporter"/>
</dbReference>
<evidence type="ECO:0000313" key="8">
    <source>
        <dbReference type="Proteomes" id="UP001212170"/>
    </source>
</evidence>
<feature type="transmembrane region" description="Helical" evidence="5">
    <location>
        <begin position="335"/>
        <end position="355"/>
    </location>
</feature>
<feature type="transmembrane region" description="Helical" evidence="5">
    <location>
        <begin position="279"/>
        <end position="297"/>
    </location>
</feature>